<organism evidence="4 5">
    <name type="scientific">Prevotella lacticifex</name>
    <dbReference type="NCBI Taxonomy" id="2854755"/>
    <lineage>
        <taxon>Bacteria</taxon>
        <taxon>Pseudomonadati</taxon>
        <taxon>Bacteroidota</taxon>
        <taxon>Bacteroidia</taxon>
        <taxon>Bacteroidales</taxon>
        <taxon>Prevotellaceae</taxon>
        <taxon>Prevotella</taxon>
    </lineage>
</organism>
<proteinExistence type="predicted"/>
<dbReference type="GeneID" id="72467281"/>
<keyword evidence="2" id="KW-0472">Membrane</keyword>
<dbReference type="Proteomes" id="UP000825483">
    <property type="component" value="Unassembled WGS sequence"/>
</dbReference>
<dbReference type="InterPro" id="IPR025640">
    <property type="entry name" value="GYF_2"/>
</dbReference>
<gene>
    <name evidence="4" type="ORF">PRLR5076_15360</name>
</gene>
<sequence length="317" mass="34412">MEYFISVNNDKRGPYSVEELKARGITSETLVMADGSSQWMPAWQVEELRPIITVPEPPTSDVGTIVTPQTANESQSQNNADSQPIDGFVEVDNPEPGFQQGRPVTPTPPPYSQPPMEEKKGSRVSTFLIVLIVIAAIAGLAIATCPDTDSHKAALTNVISAAVNDEANSSDSASGSDDAIDKMFRQISDSWTQRVIATAVDNLIHVDNHIFYSTGKVRYDGKDHTVSVGAFGHVFTVDKEDIKAAAEQYYTKAERETKEDIRKKAEKIINDNVIDPAAQAIKEMVNGAMNDIIQDIGITGGSSDQQDEDEPADSTNI</sequence>
<dbReference type="Pfam" id="PF14237">
    <property type="entry name" value="GYF_2"/>
    <property type="match status" value="1"/>
</dbReference>
<feature type="domain" description="GYF" evidence="3">
    <location>
        <begin position="3"/>
        <end position="48"/>
    </location>
</feature>
<feature type="transmembrane region" description="Helical" evidence="2">
    <location>
        <begin position="124"/>
        <end position="143"/>
    </location>
</feature>
<feature type="compositionally biased region" description="Acidic residues" evidence="1">
    <location>
        <begin position="305"/>
        <end position="317"/>
    </location>
</feature>
<evidence type="ECO:0000313" key="4">
    <source>
        <dbReference type="EMBL" id="GJG58685.1"/>
    </source>
</evidence>
<evidence type="ECO:0000313" key="5">
    <source>
        <dbReference type="Proteomes" id="UP000825483"/>
    </source>
</evidence>
<comment type="caution">
    <text evidence="4">The sequence shown here is derived from an EMBL/GenBank/DDBJ whole genome shotgun (WGS) entry which is preliminary data.</text>
</comment>
<reference evidence="4" key="1">
    <citation type="journal article" date="2022" name="Int. J. Syst. Evol. Microbiol.">
        <title>Prevotella lacticifex sp. nov., isolated from the rumen of cows.</title>
        <authorList>
            <person name="Shinkai T."/>
            <person name="Ikeyama N."/>
            <person name="Kumagai M."/>
            <person name="Ohmori H."/>
            <person name="Sakamoto M."/>
            <person name="Ohkuma M."/>
            <person name="Mitsumori M."/>
        </authorList>
    </citation>
    <scope>NUCLEOTIDE SEQUENCE</scope>
    <source>
        <strain evidence="4">R5076</strain>
    </source>
</reference>
<dbReference type="EMBL" id="BPUB01000001">
    <property type="protein sequence ID" value="GJG58685.1"/>
    <property type="molecule type" value="Genomic_DNA"/>
</dbReference>
<dbReference type="RefSeq" id="WP_223929135.1">
    <property type="nucleotide sequence ID" value="NZ_BPTU01000001.1"/>
</dbReference>
<dbReference type="AlphaFoldDB" id="A0A9R1CA10"/>
<keyword evidence="2" id="KW-1133">Transmembrane helix</keyword>
<evidence type="ECO:0000256" key="1">
    <source>
        <dbReference type="SAM" id="MobiDB-lite"/>
    </source>
</evidence>
<feature type="compositionally biased region" description="Polar residues" evidence="1">
    <location>
        <begin position="66"/>
        <end position="82"/>
    </location>
</feature>
<feature type="region of interest" description="Disordered" evidence="1">
    <location>
        <begin position="296"/>
        <end position="317"/>
    </location>
</feature>
<evidence type="ECO:0000259" key="3">
    <source>
        <dbReference type="Pfam" id="PF14237"/>
    </source>
</evidence>
<name>A0A9R1CA10_9BACT</name>
<evidence type="ECO:0000256" key="2">
    <source>
        <dbReference type="SAM" id="Phobius"/>
    </source>
</evidence>
<keyword evidence="2" id="KW-0812">Transmembrane</keyword>
<keyword evidence="5" id="KW-1185">Reference proteome</keyword>
<feature type="region of interest" description="Disordered" evidence="1">
    <location>
        <begin position="54"/>
        <end position="119"/>
    </location>
</feature>
<protein>
    <recommendedName>
        <fullName evidence="3">GYF domain-containing protein</fullName>
    </recommendedName>
</protein>
<accession>A0A9R1CA10</accession>